<dbReference type="SUPFAM" id="SSF48208">
    <property type="entry name" value="Six-hairpin glycosidases"/>
    <property type="match status" value="1"/>
</dbReference>
<evidence type="ECO:0000259" key="1">
    <source>
        <dbReference type="Pfam" id="PF07944"/>
    </source>
</evidence>
<dbReference type="PANTHER" id="PTHR43465:SF2">
    <property type="entry name" value="DUF1680 DOMAIN PROTEIN (AFU_ORTHOLOGUE AFUA_1G08910)"/>
    <property type="match status" value="1"/>
</dbReference>
<dbReference type="InterPro" id="IPR049174">
    <property type="entry name" value="Beta-AFase-like"/>
</dbReference>
<comment type="caution">
    <text evidence="2">The sequence shown here is derived from an EMBL/GenBank/DDBJ whole genome shotgun (WGS) entry which is preliminary data.</text>
</comment>
<dbReference type="PANTHER" id="PTHR43465">
    <property type="entry name" value="DUF1680 DOMAIN PROTEIN (AFU_ORTHOLOGUE AFUA_1G08910)"/>
    <property type="match status" value="1"/>
</dbReference>
<dbReference type="Proteomes" id="UP000249645">
    <property type="component" value="Unassembled WGS sequence"/>
</dbReference>
<feature type="non-terminal residue" evidence="2">
    <location>
        <position position="291"/>
    </location>
</feature>
<dbReference type="EMBL" id="QFOI01000559">
    <property type="protein sequence ID" value="PZP40978.1"/>
    <property type="molecule type" value="Genomic_DNA"/>
</dbReference>
<reference evidence="2 3" key="1">
    <citation type="submission" date="2017-11" db="EMBL/GenBank/DDBJ databases">
        <title>Infants hospitalized years apart are colonized by the same room-sourced microbial strains.</title>
        <authorList>
            <person name="Brooks B."/>
            <person name="Olm M.R."/>
            <person name="Firek B.A."/>
            <person name="Baker R."/>
            <person name="Thomas B.C."/>
            <person name="Morowitz M.J."/>
            <person name="Banfield J.F."/>
        </authorList>
    </citation>
    <scope>NUCLEOTIDE SEQUENCE [LARGE SCALE GENOMIC DNA]</scope>
    <source>
        <strain evidence="2">S2_009_000_R2_76</strain>
    </source>
</reference>
<sequence length="291" mass="33005">MVILLMAVSGYSQHTNMKMVVDYKLPTHYPISFALVNQLGGYIGNRYKVNLENRLLKVDEEGLLDGFVNRPGKHRWIGEHIGKYLEAAANTWEITRDVLLKTQMDRMAHRLMATQTQDGYLGTYIPENYWTSWDVWSHKYDMYGLLAYYRVTGSQDALNTCVKIGNLIVSVFGTNSGQRNILKSGSHVGMAATSILDPMLDLYMWTGDKKYLEFGKYIIKSYDFEGGPAIVKTLLKEKRVDKVANAKAYEMLSNIVGLVKMYRLTGDEELGTIVSYAFDDIVANRLFVTGT</sequence>
<accession>A0A2W5EDB2</accession>
<dbReference type="InterPro" id="IPR012878">
    <property type="entry name" value="Beta-AFase-like_GH127_cat"/>
</dbReference>
<dbReference type="AlphaFoldDB" id="A0A2W5EDB2"/>
<dbReference type="GO" id="GO:0005975">
    <property type="term" value="P:carbohydrate metabolic process"/>
    <property type="evidence" value="ECO:0007669"/>
    <property type="project" value="InterPro"/>
</dbReference>
<organism evidence="2 3">
    <name type="scientific">Pseudopedobacter saltans</name>
    <dbReference type="NCBI Taxonomy" id="151895"/>
    <lineage>
        <taxon>Bacteria</taxon>
        <taxon>Pseudomonadati</taxon>
        <taxon>Bacteroidota</taxon>
        <taxon>Sphingobacteriia</taxon>
        <taxon>Sphingobacteriales</taxon>
        <taxon>Sphingobacteriaceae</taxon>
        <taxon>Pseudopedobacter</taxon>
    </lineage>
</organism>
<dbReference type="InterPro" id="IPR008928">
    <property type="entry name" value="6-hairpin_glycosidase_sf"/>
</dbReference>
<evidence type="ECO:0000313" key="2">
    <source>
        <dbReference type="EMBL" id="PZP40978.1"/>
    </source>
</evidence>
<protein>
    <recommendedName>
        <fullName evidence="1">Non-reducing end beta-L-arabinofuranosidase-like GH127 catalytic domain-containing protein</fullName>
    </recommendedName>
</protein>
<feature type="domain" description="Non-reducing end beta-L-arabinofuranosidase-like GH127 catalytic" evidence="1">
    <location>
        <begin position="75"/>
        <end position="290"/>
    </location>
</feature>
<proteinExistence type="predicted"/>
<evidence type="ECO:0000313" key="3">
    <source>
        <dbReference type="Proteomes" id="UP000249645"/>
    </source>
</evidence>
<dbReference type="Pfam" id="PF07944">
    <property type="entry name" value="Beta-AFase-like_GH127_cat"/>
    <property type="match status" value="1"/>
</dbReference>
<gene>
    <name evidence="2" type="ORF">DI598_18800</name>
</gene>
<name>A0A2W5EDB2_9SPHI</name>